<feature type="compositionally biased region" description="Basic and acidic residues" evidence="1">
    <location>
        <begin position="334"/>
        <end position="369"/>
    </location>
</feature>
<feature type="compositionally biased region" description="Basic residues" evidence="1">
    <location>
        <begin position="213"/>
        <end position="222"/>
    </location>
</feature>
<protein>
    <recommendedName>
        <fullName evidence="4">Fibrous sheath-interacting protein 2 C-terminal domain-containing protein</fullName>
    </recommendedName>
</protein>
<feature type="compositionally biased region" description="Basic and acidic residues" evidence="1">
    <location>
        <begin position="287"/>
        <end position="318"/>
    </location>
</feature>
<gene>
    <name evidence="2" type="primary">106070885</name>
</gene>
<feature type="compositionally biased region" description="Basic and acidic residues" evidence="1">
    <location>
        <begin position="380"/>
        <end position="398"/>
    </location>
</feature>
<feature type="region of interest" description="Disordered" evidence="1">
    <location>
        <begin position="213"/>
        <end position="411"/>
    </location>
</feature>
<dbReference type="KEGG" id="bgt:106070885"/>
<dbReference type="VEuPathDB" id="VectorBase:BGLB031536"/>
<evidence type="ECO:0000256" key="1">
    <source>
        <dbReference type="SAM" id="MobiDB-lite"/>
    </source>
</evidence>
<dbReference type="Proteomes" id="UP000076420">
    <property type="component" value="Unassembled WGS sequence"/>
</dbReference>
<proteinExistence type="predicted"/>
<feature type="compositionally biased region" description="Basic and acidic residues" evidence="1">
    <location>
        <begin position="237"/>
        <end position="270"/>
    </location>
</feature>
<dbReference type="AlphaFoldDB" id="A0A2C9LIE7"/>
<name>A0A2C9LIE7_BIOGL</name>
<dbReference type="EnsemblMetazoa" id="BGLB031536-RC">
    <property type="protein sequence ID" value="BGLB031536-PC"/>
    <property type="gene ID" value="BGLB031536"/>
</dbReference>
<organism evidence="2 3">
    <name type="scientific">Biomphalaria glabrata</name>
    <name type="common">Bloodfluke planorb</name>
    <name type="synonym">Freshwater snail</name>
    <dbReference type="NCBI Taxonomy" id="6526"/>
    <lineage>
        <taxon>Eukaryota</taxon>
        <taxon>Metazoa</taxon>
        <taxon>Spiralia</taxon>
        <taxon>Lophotrochozoa</taxon>
        <taxon>Mollusca</taxon>
        <taxon>Gastropoda</taxon>
        <taxon>Heterobranchia</taxon>
        <taxon>Euthyneura</taxon>
        <taxon>Panpulmonata</taxon>
        <taxon>Hygrophila</taxon>
        <taxon>Lymnaeoidea</taxon>
        <taxon>Planorbidae</taxon>
        <taxon>Biomphalaria</taxon>
    </lineage>
</organism>
<evidence type="ECO:0008006" key="4">
    <source>
        <dbReference type="Google" id="ProtNLM"/>
    </source>
</evidence>
<dbReference type="VEuPathDB" id="VectorBase:BGLAX_052747"/>
<accession>A0A2C9LIE7</accession>
<sequence length="411" mass="49250">MTEGKSIDSLAIPKRQKVFDKTLLPAGDVLPVWQNVSLDTKLPIPPSPRDCFILYTNKLGEPKYKSYQRYDFDLSNPRGREAPGPYDSLTDPSLKYYFNSPRTKQHLIESGLITDAGEIKCSIKEFNQYREFIRYRAVTELALQKRREKRREEEQFNRMLIEWPKVHKLTKAERLRLTRSEPPPRENVEGLEMYKEDLTSKYKRKEKAKLANKLKRKLKKKERQSSQDVENEEETKEEERDTQVRSRKDENKANKTNDVGDKTNRSDAGKESTMMSSHRGTVLMYEMRQREEDLRRRLEEQRRRKKEDLTKKIEESWHQRQQRQQMLLQQEADIEARTKEKRMHLIKDRERTLEQQRKKQEKNLQRIKQELFPNKKNGNRKKEDSEKHGDREEKRSDNSEDEDEAYKSDVS</sequence>
<dbReference type="STRING" id="6526.A0A2C9LIE7"/>
<evidence type="ECO:0000313" key="3">
    <source>
        <dbReference type="Proteomes" id="UP000076420"/>
    </source>
</evidence>
<evidence type="ECO:0000313" key="2">
    <source>
        <dbReference type="EnsemblMetazoa" id="BGLB031536-PC"/>
    </source>
</evidence>
<reference evidence="2" key="1">
    <citation type="submission" date="2020-05" db="UniProtKB">
        <authorList>
            <consortium name="EnsemblMetazoa"/>
        </authorList>
    </citation>
    <scope>IDENTIFICATION</scope>
    <source>
        <strain evidence="2">BB02</strain>
    </source>
</reference>
<dbReference type="OrthoDB" id="8197715at2759"/>